<protein>
    <submittedName>
        <fullName evidence="3">Uncharacterized protein</fullName>
    </submittedName>
</protein>
<evidence type="ECO:0000256" key="2">
    <source>
        <dbReference type="SAM" id="Phobius"/>
    </source>
</evidence>
<name>A0A9W6ZKV0_9STRA</name>
<dbReference type="EMBL" id="BLQM01000035">
    <property type="protein sequence ID" value="GMH53891.1"/>
    <property type="molecule type" value="Genomic_DNA"/>
</dbReference>
<feature type="transmembrane region" description="Helical" evidence="2">
    <location>
        <begin position="72"/>
        <end position="90"/>
    </location>
</feature>
<comment type="caution">
    <text evidence="3">The sequence shown here is derived from an EMBL/GenBank/DDBJ whole genome shotgun (WGS) entry which is preliminary data.</text>
</comment>
<evidence type="ECO:0000313" key="3">
    <source>
        <dbReference type="EMBL" id="GMH53891.1"/>
    </source>
</evidence>
<proteinExistence type="predicted"/>
<reference evidence="4" key="1">
    <citation type="journal article" date="2023" name="Commun. Biol.">
        <title>Genome analysis of Parmales, the sister group of diatoms, reveals the evolutionary specialization of diatoms from phago-mixotrophs to photoautotrophs.</title>
        <authorList>
            <person name="Ban H."/>
            <person name="Sato S."/>
            <person name="Yoshikawa S."/>
            <person name="Yamada K."/>
            <person name="Nakamura Y."/>
            <person name="Ichinomiya M."/>
            <person name="Sato N."/>
            <person name="Blanc-Mathieu R."/>
            <person name="Endo H."/>
            <person name="Kuwata A."/>
            <person name="Ogata H."/>
        </authorList>
    </citation>
    <scope>NUCLEOTIDE SEQUENCE [LARGE SCALE GENOMIC DNA]</scope>
</reference>
<dbReference type="Proteomes" id="UP001162640">
    <property type="component" value="Unassembled WGS sequence"/>
</dbReference>
<feature type="compositionally biased region" description="Polar residues" evidence="1">
    <location>
        <begin position="1"/>
        <end position="10"/>
    </location>
</feature>
<keyword evidence="2" id="KW-0472">Membrane</keyword>
<accession>A0A9W6ZKV0</accession>
<keyword evidence="2" id="KW-1133">Transmembrane helix</keyword>
<keyword evidence="2" id="KW-0812">Transmembrane</keyword>
<dbReference type="AlphaFoldDB" id="A0A9W6ZKV0"/>
<evidence type="ECO:0000313" key="4">
    <source>
        <dbReference type="Proteomes" id="UP001162640"/>
    </source>
</evidence>
<feature type="transmembrane region" description="Helical" evidence="2">
    <location>
        <begin position="44"/>
        <end position="66"/>
    </location>
</feature>
<gene>
    <name evidence="3" type="ORF">TL16_g01557</name>
</gene>
<feature type="region of interest" description="Disordered" evidence="1">
    <location>
        <begin position="1"/>
        <end position="31"/>
    </location>
</feature>
<evidence type="ECO:0000256" key="1">
    <source>
        <dbReference type="SAM" id="MobiDB-lite"/>
    </source>
</evidence>
<sequence length="146" mass="16419">MDIETGQMSPDQGDVEMTGLPAPDYSKQTDDPDDLLVERSNYNIVFLTIGGLSCITLANAIYLLAFSVIPSVFAYATLLSAFVVAPYSVYSRWRLQSLDGFLEVENRIRREVNRLTVENVRLSRTVNKLGESGERKRSEPYDNNAF</sequence>
<organism evidence="3 4">
    <name type="scientific">Triparma laevis f. inornata</name>
    <dbReference type="NCBI Taxonomy" id="1714386"/>
    <lineage>
        <taxon>Eukaryota</taxon>
        <taxon>Sar</taxon>
        <taxon>Stramenopiles</taxon>
        <taxon>Ochrophyta</taxon>
        <taxon>Bolidophyceae</taxon>
        <taxon>Parmales</taxon>
        <taxon>Triparmaceae</taxon>
        <taxon>Triparma</taxon>
    </lineage>
</organism>